<keyword evidence="3" id="KW-1185">Reference proteome</keyword>
<dbReference type="PANTHER" id="PTHR43760:SF1">
    <property type="entry name" value="ENDORIBONUCLEASE L-PSP_CHORISMATE MUTASE-LIKE DOMAIN-CONTAINING PROTEIN"/>
    <property type="match status" value="1"/>
</dbReference>
<dbReference type="OrthoDB" id="8587942at2"/>
<dbReference type="EMBL" id="FCOM02000098">
    <property type="protein sequence ID" value="SAL87668.1"/>
    <property type="molecule type" value="Genomic_DNA"/>
</dbReference>
<dbReference type="Gene3D" id="3.30.1330.40">
    <property type="entry name" value="RutC-like"/>
    <property type="match status" value="1"/>
</dbReference>
<sequence>MSIYDRIKEAGLSLPVHTPVRAAFKPFNRHGNLLVISGQLPVRDGKAQWTGSVPEVVSVEDARSAARLCVLNVLGWAHLATDGHLERISNVLKVGGYVVTSAGFADAPTIINAASELINQLFGERGEHARIAIGVASLPMNAPVEVEATFVVED</sequence>
<gene>
    <name evidence="2" type="ORF">AWB74_08211</name>
</gene>
<dbReference type="RefSeq" id="WP_087039506.1">
    <property type="nucleotide sequence ID" value="NZ_FCOM02000098.1"/>
</dbReference>
<proteinExistence type="predicted"/>
<accession>A0A158L2P5</accession>
<dbReference type="PANTHER" id="PTHR43760">
    <property type="entry name" value="ENDORIBONUCLEASE-RELATED"/>
    <property type="match status" value="1"/>
</dbReference>
<protein>
    <submittedName>
        <fullName evidence="2">L-PSP family endoribonuclease</fullName>
    </submittedName>
</protein>
<evidence type="ECO:0000259" key="1">
    <source>
        <dbReference type="Pfam" id="PF14588"/>
    </source>
</evidence>
<reference evidence="2" key="1">
    <citation type="submission" date="2016-01" db="EMBL/GenBank/DDBJ databases">
        <authorList>
            <person name="Peeters C."/>
        </authorList>
    </citation>
    <scope>NUCLEOTIDE SEQUENCE [LARGE SCALE GENOMIC DNA]</scope>
    <source>
        <strain evidence="2">LMG 29317</strain>
    </source>
</reference>
<dbReference type="SUPFAM" id="SSF55298">
    <property type="entry name" value="YjgF-like"/>
    <property type="match status" value="1"/>
</dbReference>
<dbReference type="AlphaFoldDB" id="A0A158L2P5"/>
<evidence type="ECO:0000313" key="3">
    <source>
        <dbReference type="Proteomes" id="UP000055019"/>
    </source>
</evidence>
<name>A0A158L2P5_9BURK</name>
<organism evidence="2 3">
    <name type="scientific">Caballeronia arvi</name>
    <dbReference type="NCBI Taxonomy" id="1777135"/>
    <lineage>
        <taxon>Bacteria</taxon>
        <taxon>Pseudomonadati</taxon>
        <taxon>Pseudomonadota</taxon>
        <taxon>Betaproteobacteria</taxon>
        <taxon>Burkholderiales</taxon>
        <taxon>Burkholderiaceae</taxon>
        <taxon>Caballeronia</taxon>
    </lineage>
</organism>
<dbReference type="CDD" id="cd02199">
    <property type="entry name" value="YjgF_YER057c_UK114_like_1"/>
    <property type="match status" value="1"/>
</dbReference>
<evidence type="ECO:0000313" key="2">
    <source>
        <dbReference type="EMBL" id="SAL87668.1"/>
    </source>
</evidence>
<feature type="domain" description="Endoribonuclease L-PSP/chorismate mutase-like" evidence="1">
    <location>
        <begin position="6"/>
        <end position="142"/>
    </location>
</feature>
<dbReference type="InterPro" id="IPR013813">
    <property type="entry name" value="Endoribo_LPSP/chorism_mut-like"/>
</dbReference>
<comment type="caution">
    <text evidence="2">The sequence shown here is derived from an EMBL/GenBank/DDBJ whole genome shotgun (WGS) entry which is preliminary data.</text>
</comment>
<dbReference type="InterPro" id="IPR035959">
    <property type="entry name" value="RutC-like_sf"/>
</dbReference>
<dbReference type="Proteomes" id="UP000055019">
    <property type="component" value="Unassembled WGS sequence"/>
</dbReference>
<dbReference type="Pfam" id="PF14588">
    <property type="entry name" value="YjgF_endoribonc"/>
    <property type="match status" value="1"/>
</dbReference>